<reference evidence="8 9" key="2">
    <citation type="submission" date="2019-01" db="EMBL/GenBank/DDBJ databases">
        <title>The decoding of complex shrimp genome reveals the adaptation for benthos swimmer, frequently molting mechanism and breeding impact on genome.</title>
        <authorList>
            <person name="Sun Y."/>
            <person name="Gao Y."/>
            <person name="Yu Y."/>
        </authorList>
    </citation>
    <scope>NUCLEOTIDE SEQUENCE [LARGE SCALE GENOMIC DNA]</scope>
    <source>
        <tissue evidence="8">Muscle</tissue>
    </source>
</reference>
<feature type="compositionally biased region" description="Basic residues" evidence="6">
    <location>
        <begin position="10"/>
        <end position="23"/>
    </location>
</feature>
<dbReference type="CDD" id="cd01857">
    <property type="entry name" value="HSR1_MMR1"/>
    <property type="match status" value="1"/>
</dbReference>
<dbReference type="EMBL" id="QCYY01000632">
    <property type="protein sequence ID" value="ROT83786.1"/>
    <property type="molecule type" value="Genomic_DNA"/>
</dbReference>
<protein>
    <recommendedName>
        <fullName evidence="5">Guanine nucleotide-binding protein-like 1</fullName>
    </recommendedName>
</protein>
<keyword evidence="1" id="KW-0597">Phosphoprotein</keyword>
<dbReference type="AlphaFoldDB" id="A0A423U507"/>
<dbReference type="PRINTS" id="PR00326">
    <property type="entry name" value="GTP1OBG"/>
</dbReference>
<evidence type="ECO:0000313" key="9">
    <source>
        <dbReference type="Proteomes" id="UP000283509"/>
    </source>
</evidence>
<feature type="domain" description="CP-type G" evidence="7">
    <location>
        <begin position="181"/>
        <end position="397"/>
    </location>
</feature>
<evidence type="ECO:0000256" key="5">
    <source>
        <dbReference type="ARBA" id="ARBA00039902"/>
    </source>
</evidence>
<dbReference type="InterPro" id="IPR043358">
    <property type="entry name" value="GNL1-like"/>
</dbReference>
<gene>
    <name evidence="8" type="ORF">C7M84_022969</name>
</gene>
<keyword evidence="9" id="KW-1185">Reference proteome</keyword>
<dbReference type="OrthoDB" id="391988at2759"/>
<dbReference type="SUPFAM" id="SSF52540">
    <property type="entry name" value="P-loop containing nucleoside triphosphate hydrolases"/>
    <property type="match status" value="1"/>
</dbReference>
<feature type="region of interest" description="Disordered" evidence="6">
    <location>
        <begin position="1"/>
        <end position="26"/>
    </location>
</feature>
<evidence type="ECO:0000256" key="6">
    <source>
        <dbReference type="SAM" id="MobiDB-lite"/>
    </source>
</evidence>
<evidence type="ECO:0000256" key="4">
    <source>
        <dbReference type="ARBA" id="ARBA00037770"/>
    </source>
</evidence>
<dbReference type="STRING" id="6689.A0A423U507"/>
<dbReference type="GO" id="GO:0003924">
    <property type="term" value="F:GTPase activity"/>
    <property type="evidence" value="ECO:0007669"/>
    <property type="project" value="InterPro"/>
</dbReference>
<evidence type="ECO:0000313" key="8">
    <source>
        <dbReference type="EMBL" id="ROT83786.1"/>
    </source>
</evidence>
<dbReference type="InterPro" id="IPR027417">
    <property type="entry name" value="P-loop_NTPase"/>
</dbReference>
<dbReference type="InterPro" id="IPR006073">
    <property type="entry name" value="GTP-bd"/>
</dbReference>
<name>A0A423U507_PENVA</name>
<dbReference type="Pfam" id="PF01926">
    <property type="entry name" value="MMR_HSR1"/>
    <property type="match status" value="1"/>
</dbReference>
<dbReference type="Proteomes" id="UP000283509">
    <property type="component" value="Unassembled WGS sequence"/>
</dbReference>
<keyword evidence="2" id="KW-0547">Nucleotide-binding</keyword>
<evidence type="ECO:0000256" key="1">
    <source>
        <dbReference type="ARBA" id="ARBA00022553"/>
    </source>
</evidence>
<evidence type="ECO:0000259" key="7">
    <source>
        <dbReference type="PROSITE" id="PS51721"/>
    </source>
</evidence>
<dbReference type="PANTHER" id="PTHR45709:SF3">
    <property type="entry name" value="GUANINE NUCLEOTIDE-BINDING PROTEIN-LIKE 1"/>
    <property type="match status" value="1"/>
</dbReference>
<dbReference type="Gene3D" id="3.40.50.300">
    <property type="entry name" value="P-loop containing nucleotide triphosphate hydrolases"/>
    <property type="match status" value="1"/>
</dbReference>
<evidence type="ECO:0000256" key="2">
    <source>
        <dbReference type="ARBA" id="ARBA00022741"/>
    </source>
</evidence>
<evidence type="ECO:0000256" key="3">
    <source>
        <dbReference type="ARBA" id="ARBA00023134"/>
    </source>
</evidence>
<keyword evidence="3" id="KW-0342">GTP-binding</keyword>
<comment type="caution">
    <text evidence="8">The sequence shown here is derived from an EMBL/GenBank/DDBJ whole genome shotgun (WGS) entry which is preliminary data.</text>
</comment>
<dbReference type="PROSITE" id="PS51721">
    <property type="entry name" value="G_CP"/>
    <property type="match status" value="1"/>
</dbReference>
<accession>A0A423U507</accession>
<dbReference type="GO" id="GO:0005525">
    <property type="term" value="F:GTP binding"/>
    <property type="evidence" value="ECO:0007669"/>
    <property type="project" value="UniProtKB-KW"/>
</dbReference>
<reference evidence="8 9" key="1">
    <citation type="submission" date="2018-04" db="EMBL/GenBank/DDBJ databases">
        <authorList>
            <person name="Zhang X."/>
            <person name="Yuan J."/>
            <person name="Li F."/>
            <person name="Xiang J."/>
        </authorList>
    </citation>
    <scope>NUCLEOTIDE SEQUENCE [LARGE SCALE GENOMIC DNA]</scope>
    <source>
        <tissue evidence="8">Muscle</tissue>
    </source>
</reference>
<proteinExistence type="predicted"/>
<organism evidence="8 9">
    <name type="scientific">Penaeus vannamei</name>
    <name type="common">Whiteleg shrimp</name>
    <name type="synonym">Litopenaeus vannamei</name>
    <dbReference type="NCBI Taxonomy" id="6689"/>
    <lineage>
        <taxon>Eukaryota</taxon>
        <taxon>Metazoa</taxon>
        <taxon>Ecdysozoa</taxon>
        <taxon>Arthropoda</taxon>
        <taxon>Crustacea</taxon>
        <taxon>Multicrustacea</taxon>
        <taxon>Malacostraca</taxon>
        <taxon>Eumalacostraca</taxon>
        <taxon>Eucarida</taxon>
        <taxon>Decapoda</taxon>
        <taxon>Dendrobranchiata</taxon>
        <taxon>Penaeoidea</taxon>
        <taxon>Penaeidae</taxon>
        <taxon>Penaeus</taxon>
    </lineage>
</organism>
<dbReference type="PANTHER" id="PTHR45709">
    <property type="entry name" value="LARGE SUBUNIT GTPASE 1 HOMOLOG-RELATED"/>
    <property type="match status" value="1"/>
</dbReference>
<dbReference type="InterPro" id="IPR030378">
    <property type="entry name" value="G_CP_dom"/>
</dbReference>
<sequence length="544" mass="62300">MPNRSVAFSGKKKKKQLQAKREKKQTVLCEGRGFPRSQNSKAPVVSEAILAKVQEGIDNPASESANYLEDILTINQQPGGRGNVNRYNLKFRKQTPEEIEKRKALHYAPIKLLGEEELELETEFFFPPGLDYPMRPEWKKNMSKQELDRNENKHFRLFCEKLDKDFADKDLSLYELNLETWRQLWRVTEMSDILLIIVDARFPVSQFPPYLYYRLVEEANKGIILVLNKCDLIPPSVIVAWEHYFHNKFPKLLVVPFSSMEGYGHRRGMLRMAAEGSLRLVDACEKLIHGSVDLTSWKEKIEEERNIDNEMNQECEAEEVSDIVINTRPEHHERYKDGVLTIGTIGYPNVGKSSLINALMGKKVVSVSRTPGHTKHFQTIFLTQNVKLCDCPGLVFPSTVSMHLQVLFGSFPIAQVRDPIGAVNYVAARLDIPSILKLQHSEVQNETASDTSWTAFYICEAWAMKRGYYTRRKGAPDVSRSANEILRLCLNGHKSLVLFIRPPSYTQNKGDYENDPRAEEIRQIQGVHAAVHEPSVEFPNHACR</sequence>
<comment type="function">
    <text evidence="4">Possible regulatory or functional link with the histocompatibility cluster.</text>
</comment>